<organism evidence="7 8">
    <name type="scientific">Taeniopygia guttata</name>
    <name type="common">Zebra finch</name>
    <name type="synonym">Poephila guttata</name>
    <dbReference type="NCBI Taxonomy" id="59729"/>
    <lineage>
        <taxon>Eukaryota</taxon>
        <taxon>Metazoa</taxon>
        <taxon>Chordata</taxon>
        <taxon>Craniata</taxon>
        <taxon>Vertebrata</taxon>
        <taxon>Euteleostomi</taxon>
        <taxon>Archelosauria</taxon>
        <taxon>Archosauria</taxon>
        <taxon>Dinosauria</taxon>
        <taxon>Saurischia</taxon>
        <taxon>Theropoda</taxon>
        <taxon>Coelurosauria</taxon>
        <taxon>Aves</taxon>
        <taxon>Neognathae</taxon>
        <taxon>Neoaves</taxon>
        <taxon>Telluraves</taxon>
        <taxon>Australaves</taxon>
        <taxon>Passeriformes</taxon>
        <taxon>Passeroidea</taxon>
        <taxon>Estrildidae</taxon>
        <taxon>Estrildinae</taxon>
        <taxon>Taeniopygia</taxon>
    </lineage>
</organism>
<evidence type="ECO:0000313" key="8">
    <source>
        <dbReference type="Proteomes" id="UP000007754"/>
    </source>
</evidence>
<feature type="transmembrane region" description="Helical" evidence="6">
    <location>
        <begin position="21"/>
        <end position="40"/>
    </location>
</feature>
<keyword evidence="8" id="KW-1185">Reference proteome</keyword>
<proteinExistence type="inferred from homology"/>
<evidence type="ECO:0000256" key="6">
    <source>
        <dbReference type="SAM" id="Phobius"/>
    </source>
</evidence>
<dbReference type="PANTHER" id="PTHR23121">
    <property type="entry name" value="SODIUM-DEPENDENT GLUCOSE TRANSPORTER 1"/>
    <property type="match status" value="1"/>
</dbReference>
<protein>
    <submittedName>
        <fullName evidence="7">Major facilitator superfamily domain containing 4A</fullName>
    </submittedName>
</protein>
<keyword evidence="3 6" id="KW-0812">Transmembrane</keyword>
<reference evidence="7" key="2">
    <citation type="submission" date="2025-08" db="UniProtKB">
        <authorList>
            <consortium name="Ensembl"/>
        </authorList>
    </citation>
    <scope>IDENTIFICATION</scope>
</reference>
<feature type="transmembrane region" description="Helical" evidence="6">
    <location>
        <begin position="105"/>
        <end position="126"/>
    </location>
</feature>
<feature type="transmembrane region" description="Helical" evidence="6">
    <location>
        <begin position="214"/>
        <end position="235"/>
    </location>
</feature>
<dbReference type="SUPFAM" id="SSF103473">
    <property type="entry name" value="MFS general substrate transporter"/>
    <property type="match status" value="1"/>
</dbReference>
<dbReference type="AlphaFoldDB" id="A0A674HG28"/>
<keyword evidence="5 6" id="KW-0472">Membrane</keyword>
<comment type="subcellular location">
    <subcellularLocation>
        <location evidence="1">Membrane</location>
        <topology evidence="1">Multi-pass membrane protein</topology>
    </subcellularLocation>
</comment>
<gene>
    <name evidence="7" type="primary">MFSD4A</name>
</gene>
<evidence type="ECO:0000256" key="2">
    <source>
        <dbReference type="ARBA" id="ARBA00008335"/>
    </source>
</evidence>
<dbReference type="GO" id="GO:0016020">
    <property type="term" value="C:membrane"/>
    <property type="evidence" value="ECO:0007669"/>
    <property type="project" value="UniProtKB-SubCell"/>
</dbReference>
<dbReference type="InterPro" id="IPR036259">
    <property type="entry name" value="MFS_trans_sf"/>
</dbReference>
<reference evidence="7 8" key="1">
    <citation type="journal article" date="2010" name="Nature">
        <title>The genome of a songbird.</title>
        <authorList>
            <person name="Warren W.C."/>
            <person name="Clayton D.F."/>
            <person name="Ellegren H."/>
            <person name="Arnold A.P."/>
            <person name="Hillier L.W."/>
            <person name="Kunstner A."/>
            <person name="Searle S."/>
            <person name="White S."/>
            <person name="Vilella A.J."/>
            <person name="Fairley S."/>
            <person name="Heger A."/>
            <person name="Kong L."/>
            <person name="Ponting C.P."/>
            <person name="Jarvis E.D."/>
            <person name="Mello C.V."/>
            <person name="Minx P."/>
            <person name="Lovell P."/>
            <person name="Velho T.A."/>
            <person name="Ferris M."/>
            <person name="Balakrishnan C.N."/>
            <person name="Sinha S."/>
            <person name="Blatti C."/>
            <person name="London S.E."/>
            <person name="Li Y."/>
            <person name="Lin Y.C."/>
            <person name="George J."/>
            <person name="Sweedler J."/>
            <person name="Southey B."/>
            <person name="Gunaratne P."/>
            <person name="Watson M."/>
            <person name="Nam K."/>
            <person name="Backstrom N."/>
            <person name="Smeds L."/>
            <person name="Nabholz B."/>
            <person name="Itoh Y."/>
            <person name="Whitney O."/>
            <person name="Pfenning A.R."/>
            <person name="Howard J."/>
            <person name="Volker M."/>
            <person name="Skinner B.M."/>
            <person name="Griffin D.K."/>
            <person name="Ye L."/>
            <person name="McLaren W.M."/>
            <person name="Flicek P."/>
            <person name="Quesada V."/>
            <person name="Velasco G."/>
            <person name="Lopez-Otin C."/>
            <person name="Puente X.S."/>
            <person name="Olender T."/>
            <person name="Lancet D."/>
            <person name="Smit A.F."/>
            <person name="Hubley R."/>
            <person name="Konkel M.K."/>
            <person name="Walker J.A."/>
            <person name="Batzer M.A."/>
            <person name="Gu W."/>
            <person name="Pollock D.D."/>
            <person name="Chen L."/>
            <person name="Cheng Z."/>
            <person name="Eichler E.E."/>
            <person name="Stapley J."/>
            <person name="Slate J."/>
            <person name="Ekblom R."/>
            <person name="Birkhead T."/>
            <person name="Burke T."/>
            <person name="Burt D."/>
            <person name="Scharff C."/>
            <person name="Adam I."/>
            <person name="Richard H."/>
            <person name="Sultan M."/>
            <person name="Soldatov A."/>
            <person name="Lehrach H."/>
            <person name="Edwards S.V."/>
            <person name="Yang S.P."/>
            <person name="Li X."/>
            <person name="Graves T."/>
            <person name="Fulton L."/>
            <person name="Nelson J."/>
            <person name="Chinwalla A."/>
            <person name="Hou S."/>
            <person name="Mardis E.R."/>
            <person name="Wilson R.K."/>
        </authorList>
    </citation>
    <scope>NUCLEOTIDE SEQUENCE [LARGE SCALE GENOMIC DNA]</scope>
</reference>
<dbReference type="Gene3D" id="1.20.1250.20">
    <property type="entry name" value="MFS general substrate transporter like domains"/>
    <property type="match status" value="1"/>
</dbReference>
<accession>A0A674HG28</accession>
<evidence type="ECO:0000256" key="3">
    <source>
        <dbReference type="ARBA" id="ARBA00022692"/>
    </source>
</evidence>
<keyword evidence="4 6" id="KW-1133">Transmembrane helix</keyword>
<evidence type="ECO:0000313" key="7">
    <source>
        <dbReference type="Ensembl" id="ENSTGUP00000033154.1"/>
    </source>
</evidence>
<dbReference type="PANTHER" id="PTHR23121:SF10">
    <property type="entry name" value="MAJOR FACILITATOR SUPERFAMILY DOMAIN-CONTAINING PROTEIN 4A"/>
    <property type="match status" value="1"/>
</dbReference>
<evidence type="ECO:0000256" key="1">
    <source>
        <dbReference type="ARBA" id="ARBA00004141"/>
    </source>
</evidence>
<feature type="transmembrane region" description="Helical" evidence="6">
    <location>
        <begin position="81"/>
        <end position="99"/>
    </location>
</feature>
<name>A0A674HG28_TAEGU</name>
<dbReference type="Proteomes" id="UP000007754">
    <property type="component" value="Chromosome 26"/>
</dbReference>
<feature type="transmembrane region" description="Helical" evidence="6">
    <location>
        <begin position="138"/>
        <end position="159"/>
    </location>
</feature>
<dbReference type="Ensembl" id="ENSTGUT00000029501.1">
    <property type="protein sequence ID" value="ENSTGUP00000033154.1"/>
    <property type="gene ID" value="ENSTGUG00000017518.2"/>
</dbReference>
<dbReference type="FunFam" id="1.20.1250.20:FF:000424">
    <property type="entry name" value="Major facilitator superfamily domain containing 4A"/>
    <property type="match status" value="1"/>
</dbReference>
<dbReference type="GeneTree" id="ENSGT00530000063320"/>
<feature type="transmembrane region" description="Helical" evidence="6">
    <location>
        <begin position="52"/>
        <end position="74"/>
    </location>
</feature>
<reference evidence="7" key="3">
    <citation type="submission" date="2025-09" db="UniProtKB">
        <authorList>
            <consortium name="Ensembl"/>
        </authorList>
    </citation>
    <scope>IDENTIFICATION</scope>
</reference>
<sequence length="470" mass="51682">MWWDERVSARFRRNLQPTLTYWSVFFSFGLCIAFLGPTLLDLRCQTQSSLSQITWVFFSQQFCLLLGSCLGGVFKRTLAQSLLALFASSLAISLVFAIIPLCHNVVLLAVVMAVAGLAMGCIDTISNMQLVKIYQKDSAIFLQALHFFVGFGALLSPLIADPFLSDTNCILANGTANASSNLPHIRKSLVPHHPGNLSHYELPMKGMVVTRVSYAFWIMALINLPVPIAVFFLLYKERMVPCFNGSSHPLLSADELALETRPGDKDELSTAGPRPHPAAGHEDLFSCCQSKNFRGVSFTYFAVHITGALVLFMTDGIVGEYSGFVYSYAVEEPLAVVHKDEASHHGLHQRGRGPHHFPAAPDFLLQRGFPVCGHSIPGAVPQQRLPQHAGLHRGHPAVPRLCHHRAGDWGWHWRDGAAAAGGLDYPRSGQLQFPGLWDDLWMLGLHLLRPAGVFPQDVPQALPRAGRGLP</sequence>
<evidence type="ECO:0000256" key="4">
    <source>
        <dbReference type="ARBA" id="ARBA00022989"/>
    </source>
</evidence>
<evidence type="ECO:0000256" key="5">
    <source>
        <dbReference type="ARBA" id="ARBA00023136"/>
    </source>
</evidence>
<comment type="similarity">
    <text evidence="2">Belongs to the major facilitator superfamily.</text>
</comment>